<feature type="compositionally biased region" description="Polar residues" evidence="5">
    <location>
        <begin position="8"/>
        <end position="25"/>
    </location>
</feature>
<keyword evidence="4" id="KW-0539">Nucleus</keyword>
<protein>
    <submittedName>
        <fullName evidence="7">Fungal-specific transcription factor domain-containing protein</fullName>
    </submittedName>
</protein>
<keyword evidence="2" id="KW-0805">Transcription regulation</keyword>
<feature type="region of interest" description="Disordered" evidence="5">
    <location>
        <begin position="116"/>
        <end position="140"/>
    </location>
</feature>
<evidence type="ECO:0000256" key="3">
    <source>
        <dbReference type="ARBA" id="ARBA00023163"/>
    </source>
</evidence>
<feature type="compositionally biased region" description="Low complexity" evidence="5">
    <location>
        <begin position="129"/>
        <end position="139"/>
    </location>
</feature>
<dbReference type="EMBL" id="JAUEDM010000005">
    <property type="protein sequence ID" value="KAK3315747.1"/>
    <property type="molecule type" value="Genomic_DNA"/>
</dbReference>
<evidence type="ECO:0000313" key="7">
    <source>
        <dbReference type="EMBL" id="KAK3315747.1"/>
    </source>
</evidence>
<dbReference type="PROSITE" id="PS50048">
    <property type="entry name" value="ZN2_CY6_FUNGAL_2"/>
    <property type="match status" value="1"/>
</dbReference>
<feature type="region of interest" description="Disordered" evidence="5">
    <location>
        <begin position="1"/>
        <end position="44"/>
    </location>
</feature>
<organism evidence="7 8">
    <name type="scientific">Apodospora peruviana</name>
    <dbReference type="NCBI Taxonomy" id="516989"/>
    <lineage>
        <taxon>Eukaryota</taxon>
        <taxon>Fungi</taxon>
        <taxon>Dikarya</taxon>
        <taxon>Ascomycota</taxon>
        <taxon>Pezizomycotina</taxon>
        <taxon>Sordariomycetes</taxon>
        <taxon>Sordariomycetidae</taxon>
        <taxon>Sordariales</taxon>
        <taxon>Lasiosphaeriaceae</taxon>
        <taxon>Apodospora</taxon>
    </lineage>
</organism>
<evidence type="ECO:0000256" key="5">
    <source>
        <dbReference type="SAM" id="MobiDB-lite"/>
    </source>
</evidence>
<dbReference type="Gene3D" id="4.10.240.10">
    <property type="entry name" value="Zn(2)-C6 fungal-type DNA-binding domain"/>
    <property type="match status" value="1"/>
</dbReference>
<proteinExistence type="predicted"/>
<dbReference type="GO" id="GO:0008270">
    <property type="term" value="F:zinc ion binding"/>
    <property type="evidence" value="ECO:0007669"/>
    <property type="project" value="InterPro"/>
</dbReference>
<dbReference type="CDD" id="cd00067">
    <property type="entry name" value="GAL4"/>
    <property type="match status" value="1"/>
</dbReference>
<keyword evidence="1" id="KW-0479">Metal-binding</keyword>
<dbReference type="Proteomes" id="UP001283341">
    <property type="component" value="Unassembled WGS sequence"/>
</dbReference>
<dbReference type="PANTHER" id="PTHR47424:SF6">
    <property type="entry name" value="PROLINE UTILIZATION TRANS-ACTIVATOR"/>
    <property type="match status" value="1"/>
</dbReference>
<accession>A0AAE0I083</accession>
<dbReference type="CDD" id="cd12148">
    <property type="entry name" value="fungal_TF_MHR"/>
    <property type="match status" value="1"/>
</dbReference>
<dbReference type="GO" id="GO:0000981">
    <property type="term" value="F:DNA-binding transcription factor activity, RNA polymerase II-specific"/>
    <property type="evidence" value="ECO:0007669"/>
    <property type="project" value="InterPro"/>
</dbReference>
<feature type="compositionally biased region" description="Polar residues" evidence="5">
    <location>
        <begin position="668"/>
        <end position="684"/>
    </location>
</feature>
<evidence type="ECO:0000259" key="6">
    <source>
        <dbReference type="PROSITE" id="PS50048"/>
    </source>
</evidence>
<dbReference type="InterPro" id="IPR051127">
    <property type="entry name" value="Fungal_SecMet_Regulators"/>
</dbReference>
<dbReference type="InterPro" id="IPR001138">
    <property type="entry name" value="Zn2Cys6_DnaBD"/>
</dbReference>
<reference evidence="7" key="1">
    <citation type="journal article" date="2023" name="Mol. Phylogenet. Evol.">
        <title>Genome-scale phylogeny and comparative genomics of the fungal order Sordariales.</title>
        <authorList>
            <person name="Hensen N."/>
            <person name="Bonometti L."/>
            <person name="Westerberg I."/>
            <person name="Brannstrom I.O."/>
            <person name="Guillou S."/>
            <person name="Cros-Aarteil S."/>
            <person name="Calhoun S."/>
            <person name="Haridas S."/>
            <person name="Kuo A."/>
            <person name="Mondo S."/>
            <person name="Pangilinan J."/>
            <person name="Riley R."/>
            <person name="LaButti K."/>
            <person name="Andreopoulos B."/>
            <person name="Lipzen A."/>
            <person name="Chen C."/>
            <person name="Yan M."/>
            <person name="Daum C."/>
            <person name="Ng V."/>
            <person name="Clum A."/>
            <person name="Steindorff A."/>
            <person name="Ohm R.A."/>
            <person name="Martin F."/>
            <person name="Silar P."/>
            <person name="Natvig D.O."/>
            <person name="Lalanne C."/>
            <person name="Gautier V."/>
            <person name="Ament-Velasquez S.L."/>
            <person name="Kruys A."/>
            <person name="Hutchinson M.I."/>
            <person name="Powell A.J."/>
            <person name="Barry K."/>
            <person name="Miller A.N."/>
            <person name="Grigoriev I.V."/>
            <person name="Debuchy R."/>
            <person name="Gladieux P."/>
            <person name="Hiltunen Thoren M."/>
            <person name="Johannesson H."/>
        </authorList>
    </citation>
    <scope>NUCLEOTIDE SEQUENCE</scope>
    <source>
        <strain evidence="7">CBS 118394</strain>
    </source>
</reference>
<dbReference type="AlphaFoldDB" id="A0AAE0I083"/>
<dbReference type="InterPro" id="IPR036864">
    <property type="entry name" value="Zn2-C6_fun-type_DNA-bd_sf"/>
</dbReference>
<keyword evidence="3" id="KW-0804">Transcription</keyword>
<dbReference type="SMART" id="SM00906">
    <property type="entry name" value="Fungal_trans"/>
    <property type="match status" value="1"/>
</dbReference>
<dbReference type="SUPFAM" id="SSF57701">
    <property type="entry name" value="Zn2/Cys6 DNA-binding domain"/>
    <property type="match status" value="1"/>
</dbReference>
<gene>
    <name evidence="7" type="ORF">B0H66DRAFT_270388</name>
</gene>
<dbReference type="GO" id="GO:0006351">
    <property type="term" value="P:DNA-templated transcription"/>
    <property type="evidence" value="ECO:0007669"/>
    <property type="project" value="InterPro"/>
</dbReference>
<keyword evidence="8" id="KW-1185">Reference proteome</keyword>
<feature type="domain" description="Zn(2)-C6 fungal-type" evidence="6">
    <location>
        <begin position="49"/>
        <end position="78"/>
    </location>
</feature>
<evidence type="ECO:0000256" key="1">
    <source>
        <dbReference type="ARBA" id="ARBA00022723"/>
    </source>
</evidence>
<evidence type="ECO:0000313" key="8">
    <source>
        <dbReference type="Proteomes" id="UP001283341"/>
    </source>
</evidence>
<dbReference type="PANTHER" id="PTHR47424">
    <property type="entry name" value="REGULATORY PROTEIN GAL4"/>
    <property type="match status" value="1"/>
</dbReference>
<sequence>MPRPTKQPAASSATSSGKGLGSFSSDGRLPVNPRRKKVAPEQRKRVATACNSCNVRRIKCSGDRPCRQCTSASRDCVYPPPVEKVSLPKSELDELLAMRRRYDYLEQLLKRNNIPLSHVAPSPGPSSPQGPGSPSASSPVDDVAMVDVEMPQEREHGKLLTDNDGTERYLGETSGANYLDAIREFVVITHRKLQRPLSSTEGFLASRGRYQTFDSRPLDLPAVDPLLLPSTAEMTQMLSNLSLYIQDGNGSFPCGGLFFWPFKDVGSISAESVPTSSSGGPATKTATTRQLAMYHMGFAFASLIGGQPSEQFFSRARRLLGNPLDITLYTLDDVPALALMTLYLVENNRRDAAYMCISNAVHVSIMHGIHRSPAFSEERRRTFWTVYILDRWLSCLMGRPPTIPDDAITLPMPEETPGMPSPVGLYWHVQLSRISDYIVTRSYQGQQHDYPERAIQLLADWEAELPPELRLPTQPIKADANIGKEYDQAGCVDYLGNDRARCSLHMSFYQLAILTVRPAFLAAVKKLAAERWINHRSLAIENHPQVQWFRWCADAARNNLLIGEYIKSHWNKLLVTDLHHIFNAAVVLLLHRISFLNWRTSDLSLLAEAKRVFEEEAASGNGYAKDCVSVLTDLYNLVEGLDGVIFSDKYDEMLSRLQGDMEVVPHSMATSPPQQEMRLSSESPTSPPVAAFVEDGGAAEQDGGEKREGAFWERLVSWQNDDDMELYGQFPDFEHSPWALLS</sequence>
<dbReference type="Pfam" id="PF04082">
    <property type="entry name" value="Fungal_trans"/>
    <property type="match status" value="1"/>
</dbReference>
<evidence type="ECO:0000256" key="4">
    <source>
        <dbReference type="ARBA" id="ARBA00023242"/>
    </source>
</evidence>
<comment type="caution">
    <text evidence="7">The sequence shown here is derived from an EMBL/GenBank/DDBJ whole genome shotgun (WGS) entry which is preliminary data.</text>
</comment>
<dbReference type="GO" id="GO:0003677">
    <property type="term" value="F:DNA binding"/>
    <property type="evidence" value="ECO:0007669"/>
    <property type="project" value="InterPro"/>
</dbReference>
<reference evidence="7" key="2">
    <citation type="submission" date="2023-06" db="EMBL/GenBank/DDBJ databases">
        <authorList>
            <consortium name="Lawrence Berkeley National Laboratory"/>
            <person name="Haridas S."/>
            <person name="Hensen N."/>
            <person name="Bonometti L."/>
            <person name="Westerberg I."/>
            <person name="Brannstrom I.O."/>
            <person name="Guillou S."/>
            <person name="Cros-Aarteil S."/>
            <person name="Calhoun S."/>
            <person name="Kuo A."/>
            <person name="Mondo S."/>
            <person name="Pangilinan J."/>
            <person name="Riley R."/>
            <person name="Labutti K."/>
            <person name="Andreopoulos B."/>
            <person name="Lipzen A."/>
            <person name="Chen C."/>
            <person name="Yanf M."/>
            <person name="Daum C."/>
            <person name="Ng V."/>
            <person name="Clum A."/>
            <person name="Steindorff A."/>
            <person name="Ohm R."/>
            <person name="Martin F."/>
            <person name="Silar P."/>
            <person name="Natvig D."/>
            <person name="Lalanne C."/>
            <person name="Gautier V."/>
            <person name="Ament-Velasquez S.L."/>
            <person name="Kruys A."/>
            <person name="Hutchinson M.I."/>
            <person name="Powell A.J."/>
            <person name="Barry K."/>
            <person name="Miller A.N."/>
            <person name="Grigoriev I.V."/>
            <person name="Debuchy R."/>
            <person name="Gladieux P."/>
            <person name="Thoren M.H."/>
            <person name="Johannesson H."/>
        </authorList>
    </citation>
    <scope>NUCLEOTIDE SEQUENCE</scope>
    <source>
        <strain evidence="7">CBS 118394</strain>
    </source>
</reference>
<evidence type="ECO:0000256" key="2">
    <source>
        <dbReference type="ARBA" id="ARBA00023015"/>
    </source>
</evidence>
<dbReference type="InterPro" id="IPR007219">
    <property type="entry name" value="XnlR_reg_dom"/>
</dbReference>
<dbReference type="Pfam" id="PF00172">
    <property type="entry name" value="Zn_clus"/>
    <property type="match status" value="1"/>
</dbReference>
<dbReference type="SMART" id="SM00066">
    <property type="entry name" value="GAL4"/>
    <property type="match status" value="1"/>
</dbReference>
<name>A0AAE0I083_9PEZI</name>
<feature type="region of interest" description="Disordered" evidence="5">
    <location>
        <begin position="668"/>
        <end position="689"/>
    </location>
</feature>